<dbReference type="STRING" id="121845.A0A1S3DN83"/>
<dbReference type="GO" id="GO:0005886">
    <property type="term" value="C:plasma membrane"/>
    <property type="evidence" value="ECO:0007669"/>
    <property type="project" value="TreeGrafter"/>
</dbReference>
<dbReference type="Pfam" id="PF00063">
    <property type="entry name" value="Myosin_head"/>
    <property type="match status" value="1"/>
</dbReference>
<dbReference type="Gene3D" id="1.20.5.4820">
    <property type="match status" value="1"/>
</dbReference>
<reference evidence="9" key="1">
    <citation type="submission" date="2025-08" db="UniProtKB">
        <authorList>
            <consortium name="RefSeq"/>
        </authorList>
    </citation>
    <scope>IDENTIFICATION</scope>
</reference>
<feature type="domain" description="Myosin motor" evidence="7">
    <location>
        <begin position="1"/>
        <end position="202"/>
    </location>
</feature>
<dbReference type="Proteomes" id="UP000079169">
    <property type="component" value="Unplaced"/>
</dbReference>
<evidence type="ECO:0000259" key="7">
    <source>
        <dbReference type="PROSITE" id="PS51456"/>
    </source>
</evidence>
<keyword evidence="5 6" id="KW-0009">Actin-binding</keyword>
<dbReference type="SUPFAM" id="SSF52540">
    <property type="entry name" value="P-loop containing nucleoside triphosphate hydrolases"/>
    <property type="match status" value="1"/>
</dbReference>
<comment type="similarity">
    <text evidence="6">Belongs to the TRAFAC class myosin-kinesin ATPase superfamily. Myosin family.</text>
</comment>
<sequence>MVSEVKALPPLLVNGDGDAADAWKLWLQRFTIFLRANGHDNAAPEKQVAMFLHLIGEECLHIFNSFGNPKRPFVKKPTTTGTQFKISVDSLMKNLSSKQLHYVRCIRPNQGHHPKLFETGLVQHQVKYLGLLETVRIRRSGFCYRLPYEHFVSRYKLLSPRTWPFPLCSPIEAVHVILHGLPIPHGEFAFGRSKLFVRSPRS</sequence>
<dbReference type="SMART" id="SM00242">
    <property type="entry name" value="MYSc"/>
    <property type="match status" value="1"/>
</dbReference>
<evidence type="ECO:0000313" key="9">
    <source>
        <dbReference type="RefSeq" id="XP_008484332.1"/>
    </source>
</evidence>
<comment type="caution">
    <text evidence="6">Lacks conserved residue(s) required for the propagation of feature annotation.</text>
</comment>
<dbReference type="PaxDb" id="121845-A0A1S3DN83"/>
<dbReference type="RefSeq" id="XP_008484332.1">
    <property type="nucleotide sequence ID" value="XM_008486110.1"/>
</dbReference>
<keyword evidence="4" id="KW-0505">Motor protein</keyword>
<evidence type="ECO:0000256" key="6">
    <source>
        <dbReference type="PROSITE-ProRule" id="PRU00782"/>
    </source>
</evidence>
<keyword evidence="8" id="KW-1185">Reference proteome</keyword>
<dbReference type="GO" id="GO:0016459">
    <property type="term" value="C:myosin complex"/>
    <property type="evidence" value="ECO:0007669"/>
    <property type="project" value="UniProtKB-KW"/>
</dbReference>
<keyword evidence="1" id="KW-0547">Nucleotide-binding</keyword>
<dbReference type="GeneID" id="103521005"/>
<evidence type="ECO:0000256" key="5">
    <source>
        <dbReference type="ARBA" id="ARBA00023203"/>
    </source>
</evidence>
<gene>
    <name evidence="9" type="primary">LOC103521005</name>
</gene>
<dbReference type="InterPro" id="IPR001609">
    <property type="entry name" value="Myosin_head_motor_dom-like"/>
</dbReference>
<dbReference type="OMA" id="CMAHLAR"/>
<dbReference type="GO" id="GO:0005524">
    <property type="term" value="F:ATP binding"/>
    <property type="evidence" value="ECO:0007669"/>
    <property type="project" value="UniProtKB-KW"/>
</dbReference>
<dbReference type="PROSITE" id="PS51456">
    <property type="entry name" value="MYOSIN_MOTOR"/>
    <property type="match status" value="1"/>
</dbReference>
<dbReference type="Gene3D" id="3.40.850.10">
    <property type="entry name" value="Kinesin motor domain"/>
    <property type="match status" value="1"/>
</dbReference>
<evidence type="ECO:0000256" key="2">
    <source>
        <dbReference type="ARBA" id="ARBA00022840"/>
    </source>
</evidence>
<dbReference type="KEGG" id="dci:103521005"/>
<feature type="region of interest" description="Actin-binding" evidence="6">
    <location>
        <begin position="88"/>
        <end position="110"/>
    </location>
</feature>
<evidence type="ECO:0000313" key="8">
    <source>
        <dbReference type="Proteomes" id="UP000079169"/>
    </source>
</evidence>
<dbReference type="GO" id="GO:0051015">
    <property type="term" value="F:actin filament binding"/>
    <property type="evidence" value="ECO:0007669"/>
    <property type="project" value="TreeGrafter"/>
</dbReference>
<dbReference type="GO" id="GO:0005737">
    <property type="term" value="C:cytoplasm"/>
    <property type="evidence" value="ECO:0007669"/>
    <property type="project" value="TreeGrafter"/>
</dbReference>
<evidence type="ECO:0000256" key="3">
    <source>
        <dbReference type="ARBA" id="ARBA00023123"/>
    </source>
</evidence>
<dbReference type="PANTHER" id="PTHR13140:SF802">
    <property type="entry name" value="UNCONVENTIONAL MYOSIN-IB ISOFORM X1"/>
    <property type="match status" value="1"/>
</dbReference>
<keyword evidence="3 6" id="KW-0518">Myosin</keyword>
<dbReference type="GO" id="GO:0006897">
    <property type="term" value="P:endocytosis"/>
    <property type="evidence" value="ECO:0007669"/>
    <property type="project" value="TreeGrafter"/>
</dbReference>
<dbReference type="GO" id="GO:0007015">
    <property type="term" value="P:actin filament organization"/>
    <property type="evidence" value="ECO:0007669"/>
    <property type="project" value="TreeGrafter"/>
</dbReference>
<dbReference type="InterPro" id="IPR036961">
    <property type="entry name" value="Kinesin_motor_dom_sf"/>
</dbReference>
<dbReference type="GO" id="GO:0005902">
    <property type="term" value="C:microvillus"/>
    <property type="evidence" value="ECO:0007669"/>
    <property type="project" value="TreeGrafter"/>
</dbReference>
<dbReference type="PANTHER" id="PTHR13140">
    <property type="entry name" value="MYOSIN"/>
    <property type="match status" value="1"/>
</dbReference>
<feature type="non-terminal residue" evidence="9">
    <location>
        <position position="202"/>
    </location>
</feature>
<proteinExistence type="inferred from homology"/>
<protein>
    <submittedName>
        <fullName evidence="9">Unconventional myosin-Ia-like</fullName>
    </submittedName>
</protein>
<organism evidence="8 9">
    <name type="scientific">Diaphorina citri</name>
    <name type="common">Asian citrus psyllid</name>
    <dbReference type="NCBI Taxonomy" id="121845"/>
    <lineage>
        <taxon>Eukaryota</taxon>
        <taxon>Metazoa</taxon>
        <taxon>Ecdysozoa</taxon>
        <taxon>Arthropoda</taxon>
        <taxon>Hexapoda</taxon>
        <taxon>Insecta</taxon>
        <taxon>Pterygota</taxon>
        <taxon>Neoptera</taxon>
        <taxon>Paraneoptera</taxon>
        <taxon>Hemiptera</taxon>
        <taxon>Sternorrhyncha</taxon>
        <taxon>Psylloidea</taxon>
        <taxon>Psyllidae</taxon>
        <taxon>Diaphorininae</taxon>
        <taxon>Diaphorina</taxon>
    </lineage>
</organism>
<keyword evidence="2" id="KW-0067">ATP-binding</keyword>
<evidence type="ECO:0000256" key="4">
    <source>
        <dbReference type="ARBA" id="ARBA00023175"/>
    </source>
</evidence>
<name>A0A1S3DN83_DIACI</name>
<evidence type="ECO:0000256" key="1">
    <source>
        <dbReference type="ARBA" id="ARBA00022741"/>
    </source>
</evidence>
<dbReference type="GO" id="GO:0030048">
    <property type="term" value="P:actin filament-based movement"/>
    <property type="evidence" value="ECO:0007669"/>
    <property type="project" value="TreeGrafter"/>
</dbReference>
<dbReference type="AlphaFoldDB" id="A0A1S3DN83"/>
<accession>A0A1S3DN83</accession>
<dbReference type="GO" id="GO:0000146">
    <property type="term" value="F:microfilament motor activity"/>
    <property type="evidence" value="ECO:0007669"/>
    <property type="project" value="TreeGrafter"/>
</dbReference>
<dbReference type="InterPro" id="IPR027417">
    <property type="entry name" value="P-loop_NTPase"/>
</dbReference>